<organism evidence="3 4">
    <name type="scientific">Nile crocodilepox virus (isolate Crocodylus niloticus/Zimbabwe/Ume/2001)</name>
    <name type="common">CRV</name>
    <dbReference type="NCBI Taxonomy" id="1289473"/>
    <lineage>
        <taxon>Viruses</taxon>
        <taxon>Varidnaviria</taxon>
        <taxon>Bamfordvirae</taxon>
        <taxon>Nucleocytoviricota</taxon>
        <taxon>Pokkesviricetes</taxon>
        <taxon>Chitovirales</taxon>
        <taxon>Poxviridae</taxon>
        <taxon>Chordopoxvirinae</taxon>
        <taxon>Crocodylidpoxvirus</taxon>
        <taxon>Crocodylidpoxvirus nilecrocodilepox</taxon>
        <taxon>Nile crocodilepox virus</taxon>
    </lineage>
</organism>
<name>Q06ZX2_CPRVZ</name>
<evidence type="ECO:0000256" key="1">
    <source>
        <dbReference type="SAM" id="MobiDB-lite"/>
    </source>
</evidence>
<evidence type="ECO:0000256" key="2">
    <source>
        <dbReference type="SAM" id="Phobius"/>
    </source>
</evidence>
<organismHost>
    <name type="scientific">Crocodylus porosus</name>
    <name type="common">Saltwater crocodile</name>
    <name type="synonym">Estuarine crocodile</name>
    <dbReference type="NCBI Taxonomy" id="8502"/>
</organismHost>
<evidence type="ECO:0000313" key="4">
    <source>
        <dbReference type="Proteomes" id="UP000011300"/>
    </source>
</evidence>
<dbReference type="KEGG" id="vg:4363388"/>
<feature type="transmembrane region" description="Helical" evidence="2">
    <location>
        <begin position="184"/>
        <end position="202"/>
    </location>
</feature>
<dbReference type="GeneID" id="4363388"/>
<feature type="compositionally biased region" description="Low complexity" evidence="1">
    <location>
        <begin position="21"/>
        <end position="32"/>
    </location>
</feature>
<sequence length="498" mass="54783">MSYLSLQGPVPVSRPRPKPGPSSGLGPNSNSSVALDFGGRGGFDGPYGSGKSELPATPGSPSGLSTSEPTPGPSGLPQKSKKMPFQSPNNDSDMSDGDLYEDVETRPPCSLPGASERRGRSATLSPCGGSAGDDGFDEDEYVREWYRGTDSTFTHCARVFRNTAFFYCPSKGAVHSWIRRRGKYFVSFIVLIVILLICWLLAKYTSPSPTGLPNVDVTSNHNNEYEDDEHNGNHDGRVHHGPHEYGDPNTETSKGDRSYDTEYDYYEDYGHFDHDHHGARRSNRSDCDYDVGTVHHGYASVGRYASTLCELIAYNITRPNGSCSSVCVLHCFHLTAKEYIDIYLENLAMQVGCKNNIDGNFSDSENYFGALTFWFNITSIQHVNLTFKGDSGNVSLHIYPLNKTDHQELIVLYKNETGNNTYANFSVDSIYSNARNVLMFSCNSTEAIVHYVCGTGGMTGMTGIHHTRQTWTHVNVTGLSCNNTIEGTEHVANHNTCS</sequence>
<dbReference type="EMBL" id="DQ356948">
    <property type="protein sequence ID" value="ABJ08899.1"/>
    <property type="molecule type" value="Genomic_DNA"/>
</dbReference>
<dbReference type="Proteomes" id="UP000011300">
    <property type="component" value="Segment"/>
</dbReference>
<keyword evidence="2" id="KW-0472">Membrane</keyword>
<feature type="compositionally biased region" description="Polar residues" evidence="1">
    <location>
        <begin position="59"/>
        <end position="69"/>
    </location>
</feature>
<dbReference type="RefSeq" id="YP_784198.1">
    <property type="nucleotide sequence ID" value="NC_008030.1"/>
</dbReference>
<feature type="region of interest" description="Disordered" evidence="1">
    <location>
        <begin position="1"/>
        <end position="133"/>
    </location>
</feature>
<feature type="region of interest" description="Disordered" evidence="1">
    <location>
        <begin position="211"/>
        <end position="257"/>
    </location>
</feature>
<protein>
    <submittedName>
        <fullName evidence="3">Uncharacterized protein</fullName>
    </submittedName>
</protein>
<feature type="compositionally biased region" description="Basic and acidic residues" evidence="1">
    <location>
        <begin position="230"/>
        <end position="246"/>
    </location>
</feature>
<keyword evidence="2" id="KW-0812">Transmembrane</keyword>
<keyword evidence="2" id="KW-1133">Transmembrane helix</keyword>
<reference evidence="3 4" key="1">
    <citation type="journal article" date="2006" name="J. Virol.">
        <title>Genome of crocodilepox virus.</title>
        <authorList>
            <person name="Afonso C.L."/>
            <person name="Tulman E.R."/>
            <person name="Delhon G."/>
            <person name="Lu Z."/>
            <person name="Viljoen G.J."/>
            <person name="Wallace D.B."/>
            <person name="Kutish G.F."/>
            <person name="Rock D.L."/>
        </authorList>
    </citation>
    <scope>NUCLEOTIDE SEQUENCE [LARGE SCALE GENOMIC DNA]</scope>
    <source>
        <strain evidence="4">Isolate Crocodylus niloticus/Zimbabwe/Ume/2001</strain>
    </source>
</reference>
<accession>Q06ZX2</accession>
<evidence type="ECO:0000313" key="3">
    <source>
        <dbReference type="EMBL" id="ABJ08899.1"/>
    </source>
</evidence>
<feature type="compositionally biased region" description="Acidic residues" evidence="1">
    <location>
        <begin position="93"/>
        <end position="102"/>
    </location>
</feature>
<organismHost>
    <name type="scientific">Crocodylus johnstoni</name>
    <name type="common">Australian freshwater crocodile</name>
    <dbReference type="NCBI Taxonomy" id="184234"/>
</organismHost>
<organismHost>
    <name type="scientific">Crocodylus niloticus</name>
    <name type="common">Nile crocodile</name>
    <name type="synonym">African crocodile</name>
    <dbReference type="NCBI Taxonomy" id="8501"/>
</organismHost>
<proteinExistence type="predicted"/>
<gene>
    <name evidence="3" type="ORF">CRV008</name>
</gene>
<feature type="compositionally biased region" description="Gly residues" evidence="1">
    <location>
        <begin position="38"/>
        <end position="48"/>
    </location>
</feature>
<keyword evidence="4" id="KW-1185">Reference proteome</keyword>